<dbReference type="EMBL" id="QSFV01000009">
    <property type="protein sequence ID" value="RHA81052.1"/>
    <property type="molecule type" value="Genomic_DNA"/>
</dbReference>
<dbReference type="Pfam" id="PF18941">
    <property type="entry name" value="DUF5688"/>
    <property type="match status" value="1"/>
</dbReference>
<dbReference type="AlphaFoldDB" id="A0A413T7T9"/>
<gene>
    <name evidence="1" type="ORF">DW918_04485</name>
</gene>
<dbReference type="InterPro" id="IPR043743">
    <property type="entry name" value="DUF5688"/>
</dbReference>
<reference evidence="1 2" key="1">
    <citation type="submission" date="2018-08" db="EMBL/GenBank/DDBJ databases">
        <title>A genome reference for cultivated species of the human gut microbiota.</title>
        <authorList>
            <person name="Zou Y."/>
            <person name="Xue W."/>
            <person name="Luo G."/>
        </authorList>
    </citation>
    <scope>NUCLEOTIDE SEQUENCE [LARGE SCALE GENOMIC DNA]</scope>
    <source>
        <strain evidence="1 2">AM42-30</strain>
    </source>
</reference>
<protein>
    <submittedName>
        <fullName evidence="1">Uncharacterized protein</fullName>
    </submittedName>
</protein>
<sequence>MEKSANGEKMLPADYDKLDYEEIKDRLCITLHSKEQRIEQLKGNLSMDIEGTDLTAAIRIFTGKKDNENGYFGIEPRYLETWGKTLEEVYQQALQNMPRLFPPRIMEMDEMIGRLIFGLDDVEQDTESLEIEFEPYKMYVLSNDTKTDGAAAILYPGLLEKLASNMQSNIFILPSSEHETLLTKDTGEISARDWQSVVIQANQQLFSQDILSDEVYCYDYQEHMLKMVTDPEQTKELRAQLQQMCCCVDATGANTQEYEEEDYGEEQ</sequence>
<proteinExistence type="predicted"/>
<evidence type="ECO:0000313" key="2">
    <source>
        <dbReference type="Proteomes" id="UP000285740"/>
    </source>
</evidence>
<comment type="caution">
    <text evidence="1">The sequence shown here is derived from an EMBL/GenBank/DDBJ whole genome shotgun (WGS) entry which is preliminary data.</text>
</comment>
<accession>A0A413T7T9</accession>
<organism evidence="1 2">
    <name type="scientific">Eubacterium ventriosum</name>
    <dbReference type="NCBI Taxonomy" id="39496"/>
    <lineage>
        <taxon>Bacteria</taxon>
        <taxon>Bacillati</taxon>
        <taxon>Bacillota</taxon>
        <taxon>Clostridia</taxon>
        <taxon>Eubacteriales</taxon>
        <taxon>Eubacteriaceae</taxon>
        <taxon>Eubacterium</taxon>
    </lineage>
</organism>
<name>A0A413T7T9_9FIRM</name>
<dbReference type="RefSeq" id="WP_118030279.1">
    <property type="nucleotide sequence ID" value="NZ_QSFV01000009.1"/>
</dbReference>
<evidence type="ECO:0000313" key="1">
    <source>
        <dbReference type="EMBL" id="RHA81052.1"/>
    </source>
</evidence>
<dbReference type="Proteomes" id="UP000285740">
    <property type="component" value="Unassembled WGS sequence"/>
</dbReference>